<feature type="signal peptide" evidence="2">
    <location>
        <begin position="1"/>
        <end position="26"/>
    </location>
</feature>
<dbReference type="NCBIfam" id="TIGR01167">
    <property type="entry name" value="LPXTG_anchor"/>
    <property type="match status" value="1"/>
</dbReference>
<name>A0A1G7MTK5_9ACTN</name>
<organism evidence="3 4">
    <name type="scientific">Klenkia brasiliensis</name>
    <dbReference type="NCBI Taxonomy" id="333142"/>
    <lineage>
        <taxon>Bacteria</taxon>
        <taxon>Bacillati</taxon>
        <taxon>Actinomycetota</taxon>
        <taxon>Actinomycetes</taxon>
        <taxon>Geodermatophilales</taxon>
        <taxon>Geodermatophilaceae</taxon>
        <taxon>Klenkia</taxon>
    </lineage>
</organism>
<proteinExistence type="predicted"/>
<evidence type="ECO:0000313" key="4">
    <source>
        <dbReference type="Proteomes" id="UP000198863"/>
    </source>
</evidence>
<keyword evidence="4" id="KW-1185">Reference proteome</keyword>
<evidence type="ECO:0000256" key="1">
    <source>
        <dbReference type="SAM" id="Phobius"/>
    </source>
</evidence>
<evidence type="ECO:0000313" key="3">
    <source>
        <dbReference type="EMBL" id="SDF65145.1"/>
    </source>
</evidence>
<accession>A0A1G7MTK5</accession>
<evidence type="ECO:0000256" key="2">
    <source>
        <dbReference type="SAM" id="SignalP"/>
    </source>
</evidence>
<feature type="chain" id="PRO_5011563087" evidence="2">
    <location>
        <begin position="27"/>
        <end position="326"/>
    </location>
</feature>
<keyword evidence="1" id="KW-1133">Transmembrane helix</keyword>
<feature type="transmembrane region" description="Helical" evidence="1">
    <location>
        <begin position="302"/>
        <end position="321"/>
    </location>
</feature>
<sequence length="326" mass="33065">MRVRQWAVVGAAFAVAWAGGAGIASADPTGGTDEGCLPALQVTAESEGDGGLPFPDCAPGDFPTHEVYASVGCDGVGVLDVYVEGAEPGVAYTIYANGDRTARSEPFPADEDGVVELFTEFVPNATGFVNYDVEQPDENTIASGEVEVVQTCQGEAELAVTRDCLVPETLTLDFRATGLLPDSSYVVVSTSKGFVSASGDEPFVPAEFDTDGAGAGAVTIPVTEDQDATVAEGAFTVDYEVYLVGDLTTSITGSGEVVACAVDEGAHPTTPAQPTQPVAAPVVVQPVAQQPAVLANTGTPTAVMAMVGGGLLATGAGALVATRRRA</sequence>
<dbReference type="RefSeq" id="WP_131801395.1">
    <property type="nucleotide sequence ID" value="NZ_FNCF01000001.1"/>
</dbReference>
<dbReference type="Proteomes" id="UP000198863">
    <property type="component" value="Unassembled WGS sequence"/>
</dbReference>
<keyword evidence="2" id="KW-0732">Signal</keyword>
<dbReference type="EMBL" id="FNCF01000001">
    <property type="protein sequence ID" value="SDF65145.1"/>
    <property type="molecule type" value="Genomic_DNA"/>
</dbReference>
<reference evidence="4" key="1">
    <citation type="submission" date="2016-10" db="EMBL/GenBank/DDBJ databases">
        <authorList>
            <person name="Varghese N."/>
            <person name="Submissions S."/>
        </authorList>
    </citation>
    <scope>NUCLEOTIDE SEQUENCE [LARGE SCALE GENOMIC DNA]</scope>
    <source>
        <strain evidence="4">DSM 44526</strain>
    </source>
</reference>
<protein>
    <submittedName>
        <fullName evidence="3">LPXTG-motif cell wall anchor domain-containing protein</fullName>
    </submittedName>
</protein>
<dbReference type="AlphaFoldDB" id="A0A1G7MTK5"/>
<keyword evidence="1" id="KW-0812">Transmembrane</keyword>
<keyword evidence="1" id="KW-0472">Membrane</keyword>
<gene>
    <name evidence="3" type="ORF">SAMN05660324_0779</name>
</gene>